<dbReference type="EMBL" id="JACYTR010000025">
    <property type="protein sequence ID" value="MBD8526540.1"/>
    <property type="molecule type" value="Genomic_DNA"/>
</dbReference>
<accession>A0AAW3ZNP0</accession>
<evidence type="ECO:0000313" key="3">
    <source>
        <dbReference type="EMBL" id="MBD8526540.1"/>
    </source>
</evidence>
<dbReference type="InterPro" id="IPR054098">
    <property type="entry name" value="NGO1945-like_C"/>
</dbReference>
<dbReference type="Gene3D" id="1.10.150.690">
    <property type="entry name" value="DUF2063"/>
    <property type="match status" value="1"/>
</dbReference>
<gene>
    <name evidence="3" type="ORF">IFO71_12410</name>
</gene>
<feature type="domain" description="NGO1945-like C-terminal" evidence="2">
    <location>
        <begin position="148"/>
        <end position="244"/>
    </location>
</feature>
<dbReference type="Gene3D" id="3.90.930.50">
    <property type="match status" value="1"/>
</dbReference>
<feature type="domain" description="Putative DNA-binding" evidence="1">
    <location>
        <begin position="13"/>
        <end position="98"/>
    </location>
</feature>
<evidence type="ECO:0000313" key="4">
    <source>
        <dbReference type="Proteomes" id="UP000613768"/>
    </source>
</evidence>
<evidence type="ECO:0000259" key="2">
    <source>
        <dbReference type="Pfam" id="PF22106"/>
    </source>
</evidence>
<sequence length="260" mass="29142">MRPLEAPARLRDQQVAFAAHLRSPDDNPAPDGIEDRRMAIYRDLFYNSLEGILASNFPVLRGLRGDAPWHALVRDFYREHYCHTPLFPELGREFLRYLETRGQRDGDPPFLLELAHYEWVELALSLEDPDDPPIVPGLSLLEGTPVLSSLAWPLAYRFPVHQIRPDHQPGEAPGEATFLLVVRDRQDEVRFKQIDVLAFQLLQTVASNETGLSGGQLLNTMATNAAAADPEAFVQAGHQLLQQLQQRDVILGALTANPNA</sequence>
<dbReference type="AlphaFoldDB" id="A0AAW3ZNP0"/>
<organism evidence="3 4">
    <name type="scientific">Pseudomarimonas arenosa</name>
    <dbReference type="NCBI Taxonomy" id="2774145"/>
    <lineage>
        <taxon>Bacteria</taxon>
        <taxon>Pseudomonadati</taxon>
        <taxon>Pseudomonadota</taxon>
        <taxon>Gammaproteobacteria</taxon>
        <taxon>Lysobacterales</taxon>
        <taxon>Lysobacteraceae</taxon>
        <taxon>Pseudomarimonas</taxon>
    </lineage>
</organism>
<dbReference type="InterPro" id="IPR044922">
    <property type="entry name" value="DUF2063_N_sf"/>
</dbReference>
<dbReference type="Pfam" id="PF09836">
    <property type="entry name" value="DUF2063"/>
    <property type="match status" value="1"/>
</dbReference>
<reference evidence="3 4" key="1">
    <citation type="submission" date="2020-09" db="EMBL/GenBank/DDBJ databases">
        <title>Pseudoxanthomonas sp. CAU 1598 isolated from sand of Yaerae Beach.</title>
        <authorList>
            <person name="Kim W."/>
        </authorList>
    </citation>
    <scope>NUCLEOTIDE SEQUENCE [LARGE SCALE GENOMIC DNA]</scope>
    <source>
        <strain evidence="3 4">CAU 1598</strain>
    </source>
</reference>
<proteinExistence type="predicted"/>
<dbReference type="InterPro" id="IPR018640">
    <property type="entry name" value="DUF2063"/>
</dbReference>
<keyword evidence="4" id="KW-1185">Reference proteome</keyword>
<dbReference type="GO" id="GO:0003677">
    <property type="term" value="F:DNA binding"/>
    <property type="evidence" value="ECO:0007669"/>
    <property type="project" value="UniProtKB-KW"/>
</dbReference>
<keyword evidence="3" id="KW-0238">DNA-binding</keyword>
<dbReference type="Pfam" id="PF22106">
    <property type="entry name" value="NGO1945_C"/>
    <property type="match status" value="1"/>
</dbReference>
<evidence type="ECO:0000259" key="1">
    <source>
        <dbReference type="Pfam" id="PF09836"/>
    </source>
</evidence>
<dbReference type="RefSeq" id="WP_192029959.1">
    <property type="nucleotide sequence ID" value="NZ_JACYTR010000025.1"/>
</dbReference>
<protein>
    <submittedName>
        <fullName evidence="3">DNA-binding domain-containing protein</fullName>
    </submittedName>
</protein>
<dbReference type="Proteomes" id="UP000613768">
    <property type="component" value="Unassembled WGS sequence"/>
</dbReference>
<name>A0AAW3ZNP0_9GAMM</name>
<comment type="caution">
    <text evidence="3">The sequence shown here is derived from an EMBL/GenBank/DDBJ whole genome shotgun (WGS) entry which is preliminary data.</text>
</comment>